<comment type="caution">
    <text evidence="3">The sequence shown here is derived from an EMBL/GenBank/DDBJ whole genome shotgun (WGS) entry which is preliminary data.</text>
</comment>
<organism evidence="3 4">
    <name type="scientific">Russula ochroleuca</name>
    <dbReference type="NCBI Taxonomy" id="152965"/>
    <lineage>
        <taxon>Eukaryota</taxon>
        <taxon>Fungi</taxon>
        <taxon>Dikarya</taxon>
        <taxon>Basidiomycota</taxon>
        <taxon>Agaricomycotina</taxon>
        <taxon>Agaricomycetes</taxon>
        <taxon>Russulales</taxon>
        <taxon>Russulaceae</taxon>
        <taxon>Russula</taxon>
    </lineage>
</organism>
<evidence type="ECO:0000313" key="3">
    <source>
        <dbReference type="EMBL" id="KAF8480860.1"/>
    </source>
</evidence>
<keyword evidence="1" id="KW-0812">Transmembrane</keyword>
<dbReference type="Proteomes" id="UP000759537">
    <property type="component" value="Unassembled WGS sequence"/>
</dbReference>
<keyword evidence="4" id="KW-1185">Reference proteome</keyword>
<proteinExistence type="predicted"/>
<feature type="transmembrane region" description="Helical" evidence="1">
    <location>
        <begin position="20"/>
        <end position="39"/>
    </location>
</feature>
<gene>
    <name evidence="3" type="ORF">DFH94DRAFT_736519</name>
</gene>
<name>A0A9P5MWX4_9AGAM</name>
<sequence>MLPHPSLQCRYLVRSERSLVAWILVVGTLFVAAVTLQYVSIVTEGSSFTRDHARISNHRTMSNFKNASCQRLPHPPAFSNSSLDVVSKIYVISLPRRTDRRLQMDRLRDALHLNWTYMDACEANASVVTTILRQVHVLRSQLMPQPKLGDARMRHHVIVSAFDWPHDLEDTICSLETLQPSGADIWTLPSSNRLSDLDVPAELADPYAFTRSPSVQASAASEPTPLACASGNNVSATSPPNLPPYRHLTAAKVACWYSHLQTIREIANGENEAVLVLEDDVDIEWDVKKRLQALLVALPNDWDMVYLGHCWSDESRFPPLRNISLRLPSGRTTLSGLHPASSPKCTHAYMLSRIGARRIIAHLRHPPFAYSRAIDQALAWLIQSGRLRAFSIVPPVVVQRKIAVSDVMPGLGSAWRDELYDGVLGGPMELPSVQ</sequence>
<keyword evidence="1" id="KW-0472">Membrane</keyword>
<evidence type="ECO:0000256" key="1">
    <source>
        <dbReference type="SAM" id="Phobius"/>
    </source>
</evidence>
<dbReference type="OrthoDB" id="47375at2759"/>
<evidence type="ECO:0000259" key="2">
    <source>
        <dbReference type="Pfam" id="PF01755"/>
    </source>
</evidence>
<dbReference type="AlphaFoldDB" id="A0A9P5MWX4"/>
<protein>
    <recommendedName>
        <fullName evidence="2">Glycosyl transferase family 25 domain-containing protein</fullName>
    </recommendedName>
</protein>
<reference evidence="3" key="1">
    <citation type="submission" date="2019-10" db="EMBL/GenBank/DDBJ databases">
        <authorList>
            <consortium name="DOE Joint Genome Institute"/>
            <person name="Kuo A."/>
            <person name="Miyauchi S."/>
            <person name="Kiss E."/>
            <person name="Drula E."/>
            <person name="Kohler A."/>
            <person name="Sanchez-Garcia M."/>
            <person name="Andreopoulos B."/>
            <person name="Barry K.W."/>
            <person name="Bonito G."/>
            <person name="Buee M."/>
            <person name="Carver A."/>
            <person name="Chen C."/>
            <person name="Cichocki N."/>
            <person name="Clum A."/>
            <person name="Culley D."/>
            <person name="Crous P.W."/>
            <person name="Fauchery L."/>
            <person name="Girlanda M."/>
            <person name="Hayes R."/>
            <person name="Keri Z."/>
            <person name="LaButti K."/>
            <person name="Lipzen A."/>
            <person name="Lombard V."/>
            <person name="Magnuson J."/>
            <person name="Maillard F."/>
            <person name="Morin E."/>
            <person name="Murat C."/>
            <person name="Nolan M."/>
            <person name="Ohm R."/>
            <person name="Pangilinan J."/>
            <person name="Pereira M."/>
            <person name="Perotto S."/>
            <person name="Peter M."/>
            <person name="Riley R."/>
            <person name="Sitrit Y."/>
            <person name="Stielow B."/>
            <person name="Szollosi G."/>
            <person name="Zifcakova L."/>
            <person name="Stursova M."/>
            <person name="Spatafora J.W."/>
            <person name="Tedersoo L."/>
            <person name="Vaario L.-M."/>
            <person name="Yamada A."/>
            <person name="Yan M."/>
            <person name="Wang P."/>
            <person name="Xu J."/>
            <person name="Bruns T."/>
            <person name="Baldrian P."/>
            <person name="Vilgalys R."/>
            <person name="Henrissat B."/>
            <person name="Grigoriev I.V."/>
            <person name="Hibbett D."/>
            <person name="Nagy L.G."/>
            <person name="Martin F.M."/>
        </authorList>
    </citation>
    <scope>NUCLEOTIDE SEQUENCE</scope>
    <source>
        <strain evidence="3">Prilba</strain>
    </source>
</reference>
<feature type="domain" description="Glycosyl transferase family 25" evidence="2">
    <location>
        <begin position="246"/>
        <end position="365"/>
    </location>
</feature>
<evidence type="ECO:0000313" key="4">
    <source>
        <dbReference type="Proteomes" id="UP000759537"/>
    </source>
</evidence>
<keyword evidence="1" id="KW-1133">Transmembrane helix</keyword>
<reference evidence="3" key="2">
    <citation type="journal article" date="2020" name="Nat. Commun.">
        <title>Large-scale genome sequencing of mycorrhizal fungi provides insights into the early evolution of symbiotic traits.</title>
        <authorList>
            <person name="Miyauchi S."/>
            <person name="Kiss E."/>
            <person name="Kuo A."/>
            <person name="Drula E."/>
            <person name="Kohler A."/>
            <person name="Sanchez-Garcia M."/>
            <person name="Morin E."/>
            <person name="Andreopoulos B."/>
            <person name="Barry K.W."/>
            <person name="Bonito G."/>
            <person name="Buee M."/>
            <person name="Carver A."/>
            <person name="Chen C."/>
            <person name="Cichocki N."/>
            <person name="Clum A."/>
            <person name="Culley D."/>
            <person name="Crous P.W."/>
            <person name="Fauchery L."/>
            <person name="Girlanda M."/>
            <person name="Hayes R.D."/>
            <person name="Keri Z."/>
            <person name="LaButti K."/>
            <person name="Lipzen A."/>
            <person name="Lombard V."/>
            <person name="Magnuson J."/>
            <person name="Maillard F."/>
            <person name="Murat C."/>
            <person name="Nolan M."/>
            <person name="Ohm R.A."/>
            <person name="Pangilinan J."/>
            <person name="Pereira M.F."/>
            <person name="Perotto S."/>
            <person name="Peter M."/>
            <person name="Pfister S."/>
            <person name="Riley R."/>
            <person name="Sitrit Y."/>
            <person name="Stielow J.B."/>
            <person name="Szollosi G."/>
            <person name="Zifcakova L."/>
            <person name="Stursova M."/>
            <person name="Spatafora J.W."/>
            <person name="Tedersoo L."/>
            <person name="Vaario L.M."/>
            <person name="Yamada A."/>
            <person name="Yan M."/>
            <person name="Wang P."/>
            <person name="Xu J."/>
            <person name="Bruns T."/>
            <person name="Baldrian P."/>
            <person name="Vilgalys R."/>
            <person name="Dunand C."/>
            <person name="Henrissat B."/>
            <person name="Grigoriev I.V."/>
            <person name="Hibbett D."/>
            <person name="Nagy L.G."/>
            <person name="Martin F.M."/>
        </authorList>
    </citation>
    <scope>NUCLEOTIDE SEQUENCE</scope>
    <source>
        <strain evidence="3">Prilba</strain>
    </source>
</reference>
<dbReference type="Pfam" id="PF01755">
    <property type="entry name" value="Glyco_transf_25"/>
    <property type="match status" value="1"/>
</dbReference>
<dbReference type="InterPro" id="IPR002654">
    <property type="entry name" value="Glyco_trans_25"/>
</dbReference>
<dbReference type="EMBL" id="WHVB01000007">
    <property type="protein sequence ID" value="KAF8480860.1"/>
    <property type="molecule type" value="Genomic_DNA"/>
</dbReference>
<accession>A0A9P5MWX4</accession>